<evidence type="ECO:0008006" key="4">
    <source>
        <dbReference type="Google" id="ProtNLM"/>
    </source>
</evidence>
<reference evidence="2" key="1">
    <citation type="submission" date="2021-08" db="EMBL/GenBank/DDBJ databases">
        <title>Genome of a novel bacterium of the phylum Verrucomicrobia, Oleiharenicola sp. KSB-15.</title>
        <authorList>
            <person name="Chung J.-H."/>
            <person name="Ahn J.-H."/>
            <person name="Yoon Y."/>
            <person name="Kim D.-Y."/>
            <person name="An S.-H."/>
            <person name="Park I."/>
            <person name="Yeon J."/>
        </authorList>
    </citation>
    <scope>NUCLEOTIDE SEQUENCE</scope>
    <source>
        <strain evidence="2">KSB-15</strain>
    </source>
</reference>
<accession>A0A8F9TWT0</accession>
<feature type="signal peptide" evidence="1">
    <location>
        <begin position="1"/>
        <end position="21"/>
    </location>
</feature>
<dbReference type="AlphaFoldDB" id="A0A8F9TWT0"/>
<feature type="chain" id="PRO_5034689501" description="Heparin-sulfate lyase N-terminal domain-containing protein" evidence="1">
    <location>
        <begin position="22"/>
        <end position="627"/>
    </location>
</feature>
<dbReference type="EMBL" id="CP080507">
    <property type="protein sequence ID" value="QYM79264.1"/>
    <property type="molecule type" value="Genomic_DNA"/>
</dbReference>
<keyword evidence="3" id="KW-1185">Reference proteome</keyword>
<proteinExistence type="predicted"/>
<dbReference type="RefSeq" id="WP_220162913.1">
    <property type="nucleotide sequence ID" value="NZ_CP080507.1"/>
</dbReference>
<gene>
    <name evidence="2" type="ORF">K0B96_01205</name>
</gene>
<evidence type="ECO:0000313" key="3">
    <source>
        <dbReference type="Proteomes" id="UP000825051"/>
    </source>
</evidence>
<evidence type="ECO:0000256" key="1">
    <source>
        <dbReference type="SAM" id="SignalP"/>
    </source>
</evidence>
<organism evidence="2 3">
    <name type="scientific">Horticoccus luteus</name>
    <dbReference type="NCBI Taxonomy" id="2862869"/>
    <lineage>
        <taxon>Bacteria</taxon>
        <taxon>Pseudomonadati</taxon>
        <taxon>Verrucomicrobiota</taxon>
        <taxon>Opitutia</taxon>
        <taxon>Opitutales</taxon>
        <taxon>Opitutaceae</taxon>
        <taxon>Horticoccus</taxon>
    </lineage>
</organism>
<dbReference type="KEGG" id="ole:K0B96_01205"/>
<keyword evidence="1" id="KW-0732">Signal</keyword>
<sequence length="627" mass="71063">MKITIPVLCALFAASLLPATGQPSFEGPMPDRHVVTDANVRRQDYNRRADEVVNWYAAQAKPGQDLGVGQILAKLVRHEDEPQVSQSVIALMKDPGTGPFWMFPVVGISMLGQDQLSPAAKKAIRDMWRTTYQVRGDTENHWLMYYTSLYLIAEQNPNEPANTWYTGKSSAENLAEARSYLISWMDLTTTVGQGEFTPTGYIAEYSIPLLYLATWAKDPAMRQRGQMMLDWLYAELAENTLNGVLHGPNSRTDEREVVERGNTAASFYCWLLFGNTVPPQAYGGFGIYFAVAAKNYHVPDVIYHIAVERDRDYTQHDLKRTRRRWRYSDQLSPPVYRTNYTRKDYAVGSIQGGLIDPIQTHVWDVTWDVPDPRGVHNTIFSLQPYSANRSMQMYFSAYPELMIPNLAVEGKPSYDLSTKVIGSSPYEQVFQDHDTVIALYNIAPGTRFPQVNGFFSKDLQNVTEDKSGWIFAQGGKTYLAYRPLAGYHWEKYQHRDGGWAKEVKDLGDKLLISPHLQNGTIVQAADESEFKTLAEFAAAIRALPLEFKLAPEPTVKFTTLRGHQMAFTYGQTPVLDGKPVDYADWKLFQSPYLNAEKGSKRLTITHGELERVLDFNTLTITDRVREP</sequence>
<name>A0A8F9TWT0_9BACT</name>
<dbReference type="Proteomes" id="UP000825051">
    <property type="component" value="Chromosome"/>
</dbReference>
<protein>
    <recommendedName>
        <fullName evidence="4">Heparin-sulfate lyase N-terminal domain-containing protein</fullName>
    </recommendedName>
</protein>
<evidence type="ECO:0000313" key="2">
    <source>
        <dbReference type="EMBL" id="QYM79264.1"/>
    </source>
</evidence>